<dbReference type="AlphaFoldDB" id="A0A429GII9"/>
<protein>
    <submittedName>
        <fullName evidence="2">Type II toxin-antitoxin system VapC family toxin</fullName>
    </submittedName>
</protein>
<dbReference type="SUPFAM" id="SSF88723">
    <property type="entry name" value="PIN domain-like"/>
    <property type="match status" value="1"/>
</dbReference>
<dbReference type="InterPro" id="IPR002716">
    <property type="entry name" value="PIN_dom"/>
</dbReference>
<organism evidence="2 3">
    <name type="scientific">Candidatus Methanodesulfokora washburnensis</name>
    <dbReference type="NCBI Taxonomy" id="2478471"/>
    <lineage>
        <taxon>Archaea</taxon>
        <taxon>Thermoproteota</taxon>
        <taxon>Candidatus Korarchaeia</taxon>
        <taxon>Candidatus Korarchaeia incertae sedis</taxon>
        <taxon>Candidatus Methanodesulfokora</taxon>
    </lineage>
</organism>
<keyword evidence="3" id="KW-1185">Reference proteome</keyword>
<dbReference type="EMBL" id="RCOS01000112">
    <property type="protein sequence ID" value="RSN73700.1"/>
    <property type="molecule type" value="Genomic_DNA"/>
</dbReference>
<feature type="domain" description="PIN" evidence="1">
    <location>
        <begin position="8"/>
        <end position="129"/>
    </location>
</feature>
<dbReference type="RefSeq" id="WP_125671780.1">
    <property type="nucleotide sequence ID" value="NZ_RCOS01000112.1"/>
</dbReference>
<dbReference type="Gene3D" id="3.40.50.1010">
    <property type="entry name" value="5'-nuclease"/>
    <property type="match status" value="1"/>
</dbReference>
<dbReference type="Pfam" id="PF01850">
    <property type="entry name" value="PIN"/>
    <property type="match status" value="1"/>
</dbReference>
<reference evidence="2 3" key="1">
    <citation type="submission" date="2018-10" db="EMBL/GenBank/DDBJ databases">
        <title>Co-occurring genomic capacity for anaerobic methane metabolism and dissimilatory sulfite reduction discovered in the Korarchaeota.</title>
        <authorList>
            <person name="Mckay L.J."/>
            <person name="Dlakic M."/>
            <person name="Fields M.W."/>
            <person name="Delmont T.O."/>
            <person name="Eren A.M."/>
            <person name="Jay Z.J."/>
            <person name="Klingelsmith K.B."/>
            <person name="Rusch D.B."/>
            <person name="Inskeep W.P."/>
        </authorList>
    </citation>
    <scope>NUCLEOTIDE SEQUENCE [LARGE SCALE GENOMIC DNA]</scope>
    <source>
        <strain evidence="2 3">MDKW</strain>
    </source>
</reference>
<sequence>MNASKRALLDSDVFISYLFQEDELYEPSRNLVRAIARGDLIAYVSSELYDDIISALRGSGLSLSDVINVLRDVSKIPHKVLPINLEIALQALELYRRHGGSRKLHYFDSFHVATSKHYGIPLITSDRYIINNSESIEVNVIDLRKIESLY</sequence>
<comment type="caution">
    <text evidence="2">The sequence shown here is derived from an EMBL/GenBank/DDBJ whole genome shotgun (WGS) entry which is preliminary data.</text>
</comment>
<name>A0A429GII9_9CREN</name>
<gene>
    <name evidence="2" type="ORF">D6D85_09655</name>
</gene>
<accession>A0A429GII9</accession>
<evidence type="ECO:0000259" key="1">
    <source>
        <dbReference type="Pfam" id="PF01850"/>
    </source>
</evidence>
<dbReference type="Proteomes" id="UP000277582">
    <property type="component" value="Unassembled WGS sequence"/>
</dbReference>
<dbReference type="InterPro" id="IPR029060">
    <property type="entry name" value="PIN-like_dom_sf"/>
</dbReference>
<proteinExistence type="predicted"/>
<evidence type="ECO:0000313" key="2">
    <source>
        <dbReference type="EMBL" id="RSN73700.1"/>
    </source>
</evidence>
<evidence type="ECO:0000313" key="3">
    <source>
        <dbReference type="Proteomes" id="UP000277582"/>
    </source>
</evidence>